<dbReference type="Proteomes" id="UP001217089">
    <property type="component" value="Unassembled WGS sequence"/>
</dbReference>
<dbReference type="PIRSF" id="PIRSF037303">
    <property type="entry name" value="APC4"/>
    <property type="match status" value="1"/>
</dbReference>
<dbReference type="InterPro" id="IPR024790">
    <property type="entry name" value="APC4_long_dom"/>
</dbReference>
<keyword evidence="3" id="KW-0498">Mitosis</keyword>
<dbReference type="InterPro" id="IPR017169">
    <property type="entry name" value="APC4_metazoa"/>
</dbReference>
<feature type="region of interest" description="Disordered" evidence="6">
    <location>
        <begin position="759"/>
        <end position="822"/>
    </location>
</feature>
<feature type="domain" description="Anaphase-promoting complex subunit 4 long" evidence="8">
    <location>
        <begin position="236"/>
        <end position="435"/>
    </location>
</feature>
<comment type="caution">
    <text evidence="10">The sequence shown here is derived from an EMBL/GenBank/DDBJ whole genome shotgun (WGS) entry which is preliminary data.</text>
</comment>
<feature type="compositionally biased region" description="Basic and acidic residues" evidence="6">
    <location>
        <begin position="797"/>
        <end position="814"/>
    </location>
</feature>
<keyword evidence="5" id="KW-0131">Cell cycle</keyword>
<protein>
    <recommendedName>
        <fullName evidence="1">Anaphase-promoting complex subunit 4</fullName>
    </recommendedName>
</protein>
<dbReference type="Pfam" id="PF12896">
    <property type="entry name" value="ANAPC4"/>
    <property type="match status" value="1"/>
</dbReference>
<dbReference type="InterPro" id="IPR024789">
    <property type="entry name" value="APC4"/>
</dbReference>
<evidence type="ECO:0000259" key="8">
    <source>
        <dbReference type="Pfam" id="PF12896"/>
    </source>
</evidence>
<reference evidence="10 11" key="1">
    <citation type="submission" date="2022-12" db="EMBL/GenBank/DDBJ databases">
        <title>Chromosome-level genome of Tegillarca granosa.</title>
        <authorList>
            <person name="Kim J."/>
        </authorList>
    </citation>
    <scope>NUCLEOTIDE SEQUENCE [LARGE SCALE GENOMIC DNA]</scope>
    <source>
        <strain evidence="10">Teg-2019</strain>
        <tissue evidence="10">Adductor muscle</tissue>
    </source>
</reference>
<evidence type="ECO:0000313" key="11">
    <source>
        <dbReference type="Proteomes" id="UP001217089"/>
    </source>
</evidence>
<evidence type="ECO:0000313" key="10">
    <source>
        <dbReference type="EMBL" id="KAJ8317106.1"/>
    </source>
</evidence>
<dbReference type="InterPro" id="IPR015943">
    <property type="entry name" value="WD40/YVTN_repeat-like_dom_sf"/>
</dbReference>
<evidence type="ECO:0000259" key="7">
    <source>
        <dbReference type="Pfam" id="PF12894"/>
    </source>
</evidence>
<dbReference type="Pfam" id="PF23405">
    <property type="entry name" value="WD40_APC4_C-half"/>
    <property type="match status" value="1"/>
</dbReference>
<dbReference type="InterPro" id="IPR056358">
    <property type="entry name" value="APC4_C"/>
</dbReference>
<proteinExistence type="predicted"/>
<feature type="domain" description="Anaphase-promoting complex subunit 4 C-terminal half WD40" evidence="9">
    <location>
        <begin position="594"/>
        <end position="756"/>
    </location>
</feature>
<name>A0ABQ9FIJ1_TEGGR</name>
<evidence type="ECO:0000256" key="4">
    <source>
        <dbReference type="ARBA" id="ARBA00022786"/>
    </source>
</evidence>
<feature type="compositionally biased region" description="Acidic residues" evidence="6">
    <location>
        <begin position="759"/>
        <end position="781"/>
    </location>
</feature>
<keyword evidence="2" id="KW-0132">Cell division</keyword>
<dbReference type="PANTHER" id="PTHR13260">
    <property type="entry name" value="ANAPHASE PROMOTING COMPLEX SUBUNIT 4 APC4"/>
    <property type="match status" value="1"/>
</dbReference>
<dbReference type="Pfam" id="PF12894">
    <property type="entry name" value="ANAPC4_WD40"/>
    <property type="match status" value="1"/>
</dbReference>
<evidence type="ECO:0000256" key="5">
    <source>
        <dbReference type="ARBA" id="ARBA00023306"/>
    </source>
</evidence>
<keyword evidence="4" id="KW-0833">Ubl conjugation pathway</keyword>
<evidence type="ECO:0000256" key="3">
    <source>
        <dbReference type="ARBA" id="ARBA00022776"/>
    </source>
</evidence>
<feature type="domain" description="Anaphase-promoting complex subunit 4-like WD40" evidence="7">
    <location>
        <begin position="22"/>
        <end position="110"/>
    </location>
</feature>
<keyword evidence="11" id="KW-1185">Reference proteome</keyword>
<dbReference type="InterPro" id="IPR024977">
    <property type="entry name" value="Apc4-like_WD40_dom"/>
</dbReference>
<dbReference type="SUPFAM" id="SSF50978">
    <property type="entry name" value="WD40 repeat-like"/>
    <property type="match status" value="1"/>
</dbReference>
<organism evidence="10 11">
    <name type="scientific">Tegillarca granosa</name>
    <name type="common">Malaysian cockle</name>
    <name type="synonym">Anadara granosa</name>
    <dbReference type="NCBI Taxonomy" id="220873"/>
    <lineage>
        <taxon>Eukaryota</taxon>
        <taxon>Metazoa</taxon>
        <taxon>Spiralia</taxon>
        <taxon>Lophotrochozoa</taxon>
        <taxon>Mollusca</taxon>
        <taxon>Bivalvia</taxon>
        <taxon>Autobranchia</taxon>
        <taxon>Pteriomorphia</taxon>
        <taxon>Arcoida</taxon>
        <taxon>Arcoidea</taxon>
        <taxon>Arcidae</taxon>
        <taxon>Tegillarca</taxon>
    </lineage>
</organism>
<dbReference type="EMBL" id="JARBDR010000246">
    <property type="protein sequence ID" value="KAJ8317106.1"/>
    <property type="molecule type" value="Genomic_DNA"/>
</dbReference>
<dbReference type="PANTHER" id="PTHR13260:SF0">
    <property type="entry name" value="ANAPHASE-PROMOTING COMPLEX SUBUNIT 4"/>
    <property type="match status" value="1"/>
</dbReference>
<gene>
    <name evidence="10" type="ORF">KUTeg_005010</name>
</gene>
<feature type="compositionally biased region" description="Polar residues" evidence="6">
    <location>
        <begin position="782"/>
        <end position="792"/>
    </location>
</feature>
<dbReference type="InterPro" id="IPR036322">
    <property type="entry name" value="WD40_repeat_dom_sf"/>
</dbReference>
<dbReference type="Gene3D" id="2.130.10.10">
    <property type="entry name" value="YVTN repeat-like/Quinoprotein amine dehydrogenase"/>
    <property type="match status" value="1"/>
</dbReference>
<evidence type="ECO:0000256" key="6">
    <source>
        <dbReference type="SAM" id="MobiDB-lite"/>
    </source>
</evidence>
<evidence type="ECO:0000256" key="1">
    <source>
        <dbReference type="ARBA" id="ARBA00016067"/>
    </source>
</evidence>
<evidence type="ECO:0000256" key="2">
    <source>
        <dbReference type="ARBA" id="ARBA00022618"/>
    </source>
</evidence>
<evidence type="ECO:0000259" key="9">
    <source>
        <dbReference type="Pfam" id="PF23405"/>
    </source>
</evidence>
<accession>A0ABQ9FIJ1</accession>
<sequence length="822" mass="92234">MPEETAFRQMDEKHVSVEVELMLWSPKFDLVALSNVQGEVVLHRLSWQKVWSVPAPAEDVKATALSWRPDGKVLAAGYSCGKIHLYDIENAQILHSLELKGEITCMNWISHTLPEGDVWSPDPYDEDNFNLFLPKLQPLSKSYGSVTKGPPVEECVEDSKKLGDQKELNLLVAGCGSCNLHLIAYGVYPVGVLAVSSPNDLQLVSIKSATISQDLQSLVLMGEFIKEGSDDNYYYVMTYDTTLFASRHKELRLLALKCGQVATLLGYLQSTVQQMSEAWEDILMEMDSKLLYFAEEKKKKGTSTVSNDFLELLMFGTPSVELQAFLLHELTEKGLKKLGHSIETSYSNIQKLVVKHLQVVSQAILYHLAELKGMSEWFDKFGVLGMNTSSIQKAVTAVGSFVLKTSELQQVIDDSIKNFKAFFRWLYVVILRFSNEKPPAELSKMTQHDINFVAEFLRDNFAHFSLEDDDYSIEELTGNAESKPGFKLEKVGQYLKKEDLHYPPSISGNPWTQYVRGSLHIKDNQILYPVQNNKSLVQLQDVIENSIEQALSKPSLVIGESLHCLSSLQLFDVSKGDQTDTFRPRFCQFTNVLTHMMYTVYTPGSVPCDQIIILRQPTDAEGSKLKTDGVIIKVGMLLQADGSMETDSNRCGNHKILDIGCYDEKTLSVLLIEDNEDQTPVLAQLHLGTIPEEMYKVVTPGGSVIESDLGMVDVGPLIEHQCCRHLDNMKAHSFAVSGTRKTATVLFSSRRRVRIFLMDAEEEEEEEEEDDEEEEEPEETEAQSGEGDTSGVTEGDIQVRETEEPEGQENKENDSFASTSME</sequence>